<gene>
    <name evidence="18" type="primary">recG</name>
    <name evidence="18" type="ORF">MFMK1_002008</name>
</gene>
<evidence type="ECO:0000256" key="3">
    <source>
        <dbReference type="ARBA" id="ARBA00022741"/>
    </source>
</evidence>
<dbReference type="PANTHER" id="PTHR47964">
    <property type="entry name" value="ATP-DEPENDENT DNA HELICASE HOMOLOG RECG, CHLOROPLASTIC"/>
    <property type="match status" value="1"/>
</dbReference>
<evidence type="ECO:0000313" key="19">
    <source>
        <dbReference type="Proteomes" id="UP001329915"/>
    </source>
</evidence>
<dbReference type="EMBL" id="CP121694">
    <property type="protein sequence ID" value="WRO22183.1"/>
    <property type="molecule type" value="Genomic_DNA"/>
</dbReference>
<sequence length="784" mass="89637">MLDTVLKEMKQALIREKKGAYSDAGVFGGFAMFLKEQCILLRNEANWSETEKAILDELVNLSDVYYRSDHQTRAEVLARVSTLLNKITLPPETVERPVIGHWGQGNFIWQEVAVIKGVGTKRRQQLQRLGIKKVFDLIYHVPRRYLDRSTMKRFRQLNVGVEETLRVKVRSVELLQPRKRLNILKALVYDGENYGVAVWFNQSYLRAKLRPGLELIITGKVQLSSGRWEVIVTDYEILNAAEDEPVHTARIVPVYGVTEGISQRIMRQLIFQTLNLIPYYKDFLPEELRTKYNLIDWRQALWQIHFPDDWSSLKRARQRLVYEELFLMQMAVSQRYIRSERRSGIAHTNEGQLWHDFVQSLPFTFTRAQRRVLNEIRKDMGQAQPMTRLLQGDVGSGKTIVATAAAVKAVANDYQVAVMAPTEILARQHCESLNALFEDLNIRVSLVSGSLSAKEKAKIYRDIQRGEIDVVVGTHALIQETVQFHRLGLAVVDEQHRFGVMQRDELLNKGDNADLLVMTATPIPRTLSLTLYGDLQVSVIDELPPGRQKVITRWVGEERREKVLSFIGQEMNADRQVYVVCPLVSESEKLDLAAAEETAHLLMDRFKDFNVGLVHGKMKSTEKEMYMQGFYRGEINLLVSTTVIEVGVDVPNATVMMVEGAERFGLAQLHQLRGRIGRGEHRSYCILMGDPKTEVARERLQVMEKSDDGFVIAEEDLRLRGPGEIFGTRQHGLPEFKVADLIRDAEVVQQTFDDARKLVQNKSNYQLGIFSELIALRFGNAKIS</sequence>
<evidence type="ECO:0000256" key="1">
    <source>
        <dbReference type="ARBA" id="ARBA00007504"/>
    </source>
</evidence>
<dbReference type="KEGG" id="dbc:MFMK1_002008"/>
<keyword evidence="19" id="KW-1185">Reference proteome</keyword>
<evidence type="ECO:0000256" key="14">
    <source>
        <dbReference type="ARBA" id="ARBA00048988"/>
    </source>
</evidence>
<evidence type="ECO:0000256" key="10">
    <source>
        <dbReference type="ARBA" id="ARBA00023204"/>
    </source>
</evidence>
<dbReference type="GO" id="GO:0016787">
    <property type="term" value="F:hydrolase activity"/>
    <property type="evidence" value="ECO:0007669"/>
    <property type="project" value="UniProtKB-KW"/>
</dbReference>
<proteinExistence type="inferred from homology"/>
<dbReference type="Gene3D" id="2.40.50.140">
    <property type="entry name" value="Nucleic acid-binding proteins"/>
    <property type="match status" value="1"/>
</dbReference>
<dbReference type="CDD" id="cd17992">
    <property type="entry name" value="DEXHc_RecG"/>
    <property type="match status" value="1"/>
</dbReference>
<dbReference type="InterPro" id="IPR047112">
    <property type="entry name" value="RecG/Mfd"/>
</dbReference>
<dbReference type="Pfam" id="PF00270">
    <property type="entry name" value="DEAD"/>
    <property type="match status" value="1"/>
</dbReference>
<evidence type="ECO:0000256" key="4">
    <source>
        <dbReference type="ARBA" id="ARBA00022763"/>
    </source>
</evidence>
<keyword evidence="7 15" id="KW-0067">ATP-binding</keyword>
<evidence type="ECO:0000256" key="7">
    <source>
        <dbReference type="ARBA" id="ARBA00022840"/>
    </source>
</evidence>
<keyword evidence="5 15" id="KW-0378">Hydrolase</keyword>
<dbReference type="InterPro" id="IPR014001">
    <property type="entry name" value="Helicase_ATP-bd"/>
</dbReference>
<dbReference type="SMART" id="SM00487">
    <property type="entry name" value="DEXDc"/>
    <property type="match status" value="1"/>
</dbReference>
<dbReference type="NCBIfam" id="NF008168">
    <property type="entry name" value="PRK10917.2-2"/>
    <property type="match status" value="1"/>
</dbReference>
<feature type="domain" description="Helicase C-terminal" evidence="17">
    <location>
        <begin position="559"/>
        <end position="718"/>
    </location>
</feature>
<dbReference type="EC" id="5.6.2.4" evidence="13 15"/>
<dbReference type="InterPro" id="IPR027417">
    <property type="entry name" value="P-loop_NTPase"/>
</dbReference>
<dbReference type="GO" id="GO:0003677">
    <property type="term" value="F:DNA binding"/>
    <property type="evidence" value="ECO:0007669"/>
    <property type="project" value="UniProtKB-KW"/>
</dbReference>
<organism evidence="18 19">
    <name type="scientific">Metallumcola ferriviriculae</name>
    <dbReference type="NCBI Taxonomy" id="3039180"/>
    <lineage>
        <taxon>Bacteria</taxon>
        <taxon>Bacillati</taxon>
        <taxon>Bacillota</taxon>
        <taxon>Clostridia</taxon>
        <taxon>Neomoorellales</taxon>
        <taxon>Desulfitibacteraceae</taxon>
        <taxon>Metallumcola</taxon>
    </lineage>
</organism>
<evidence type="ECO:0000313" key="18">
    <source>
        <dbReference type="EMBL" id="WRO22183.1"/>
    </source>
</evidence>
<keyword evidence="6 15" id="KW-0347">Helicase</keyword>
<keyword evidence="11" id="KW-0413">Isomerase</keyword>
<dbReference type="CDD" id="cd04488">
    <property type="entry name" value="RecG_wedge_OBF"/>
    <property type="match status" value="1"/>
</dbReference>
<feature type="domain" description="Helicase ATP-binding" evidence="16">
    <location>
        <begin position="379"/>
        <end position="540"/>
    </location>
</feature>
<dbReference type="Gene3D" id="3.40.50.300">
    <property type="entry name" value="P-loop containing nucleotide triphosphate hydrolases"/>
    <property type="match status" value="2"/>
</dbReference>
<dbReference type="Proteomes" id="UP001329915">
    <property type="component" value="Chromosome"/>
</dbReference>
<dbReference type="AlphaFoldDB" id="A0AAU0USE3"/>
<comment type="function">
    <text evidence="15">Plays a critical role in recombination and DNA repair. Helps process Holliday junction intermediates to mature products by catalyzing branch migration. Has replication fork regression activity, unwinds stalled or blocked replication forks to make a HJ that can be resolved. Has a DNA unwinding activity characteristic of a DNA helicase with 3'-5' polarity.</text>
</comment>
<evidence type="ECO:0000256" key="2">
    <source>
        <dbReference type="ARBA" id="ARBA00017846"/>
    </source>
</evidence>
<keyword evidence="4 15" id="KW-0227">DNA damage</keyword>
<dbReference type="Pfam" id="PF19833">
    <property type="entry name" value="RecG_dom3_C"/>
    <property type="match status" value="1"/>
</dbReference>
<dbReference type="SMART" id="SM00490">
    <property type="entry name" value="HELICc"/>
    <property type="match status" value="1"/>
</dbReference>
<dbReference type="Pfam" id="PF17191">
    <property type="entry name" value="RecG_wedge"/>
    <property type="match status" value="1"/>
</dbReference>
<keyword evidence="3 15" id="KW-0547">Nucleotide-binding</keyword>
<evidence type="ECO:0000256" key="6">
    <source>
        <dbReference type="ARBA" id="ARBA00022806"/>
    </source>
</evidence>
<reference evidence="18 19" key="1">
    <citation type="submission" date="2023-04" db="EMBL/GenBank/DDBJ databases">
        <authorList>
            <person name="Hsu D."/>
        </authorList>
    </citation>
    <scope>NUCLEOTIDE SEQUENCE [LARGE SCALE GENOMIC DNA]</scope>
    <source>
        <strain evidence="18 19">MK1</strain>
    </source>
</reference>
<evidence type="ECO:0000256" key="8">
    <source>
        <dbReference type="ARBA" id="ARBA00023125"/>
    </source>
</evidence>
<comment type="catalytic activity">
    <reaction evidence="12 15">
        <text>Couples ATP hydrolysis with the unwinding of duplex DNA by translocating in the 3'-5' direction.</text>
        <dbReference type="EC" id="5.6.2.4"/>
    </reaction>
</comment>
<dbReference type="NCBIfam" id="TIGR00643">
    <property type="entry name" value="recG"/>
    <property type="match status" value="1"/>
</dbReference>
<protein>
    <recommendedName>
        <fullName evidence="2 15">ATP-dependent DNA helicase RecG</fullName>
        <ecNumber evidence="13 15">5.6.2.4</ecNumber>
    </recommendedName>
</protein>
<dbReference type="SUPFAM" id="SSF50249">
    <property type="entry name" value="Nucleic acid-binding proteins"/>
    <property type="match status" value="1"/>
</dbReference>
<evidence type="ECO:0000256" key="9">
    <source>
        <dbReference type="ARBA" id="ARBA00023172"/>
    </source>
</evidence>
<evidence type="ECO:0000256" key="12">
    <source>
        <dbReference type="ARBA" id="ARBA00034617"/>
    </source>
</evidence>
<dbReference type="NCBIfam" id="NF008165">
    <property type="entry name" value="PRK10917.1-3"/>
    <property type="match status" value="1"/>
</dbReference>
<dbReference type="InterPro" id="IPR012340">
    <property type="entry name" value="NA-bd_OB-fold"/>
</dbReference>
<dbReference type="GO" id="GO:0043138">
    <property type="term" value="F:3'-5' DNA helicase activity"/>
    <property type="evidence" value="ECO:0007669"/>
    <property type="project" value="UniProtKB-EC"/>
</dbReference>
<name>A0AAU0USE3_9FIRM</name>
<dbReference type="PANTHER" id="PTHR47964:SF1">
    <property type="entry name" value="ATP-DEPENDENT DNA HELICASE HOMOLOG RECG, CHLOROPLASTIC"/>
    <property type="match status" value="1"/>
</dbReference>
<comment type="similarity">
    <text evidence="1 15">Belongs to the helicase family. RecG subfamily.</text>
</comment>
<dbReference type="PROSITE" id="PS51194">
    <property type="entry name" value="HELICASE_CTER"/>
    <property type="match status" value="1"/>
</dbReference>
<evidence type="ECO:0000259" key="17">
    <source>
        <dbReference type="PROSITE" id="PS51194"/>
    </source>
</evidence>
<dbReference type="RefSeq" id="WP_366921603.1">
    <property type="nucleotide sequence ID" value="NZ_CP121694.1"/>
</dbReference>
<evidence type="ECO:0000256" key="11">
    <source>
        <dbReference type="ARBA" id="ARBA00023235"/>
    </source>
</evidence>
<dbReference type="SUPFAM" id="SSF52540">
    <property type="entry name" value="P-loop containing nucleoside triphosphate hydrolases"/>
    <property type="match status" value="2"/>
</dbReference>
<dbReference type="PROSITE" id="PS51192">
    <property type="entry name" value="HELICASE_ATP_BIND_1"/>
    <property type="match status" value="1"/>
</dbReference>
<dbReference type="GO" id="GO:0006281">
    <property type="term" value="P:DNA repair"/>
    <property type="evidence" value="ECO:0007669"/>
    <property type="project" value="UniProtKB-UniRule"/>
</dbReference>
<dbReference type="InterPro" id="IPR001650">
    <property type="entry name" value="Helicase_C-like"/>
</dbReference>
<evidence type="ECO:0000256" key="15">
    <source>
        <dbReference type="RuleBase" id="RU363016"/>
    </source>
</evidence>
<evidence type="ECO:0000256" key="13">
    <source>
        <dbReference type="ARBA" id="ARBA00034808"/>
    </source>
</evidence>
<keyword evidence="9 15" id="KW-0233">DNA recombination</keyword>
<evidence type="ECO:0000256" key="5">
    <source>
        <dbReference type="ARBA" id="ARBA00022801"/>
    </source>
</evidence>
<dbReference type="InterPro" id="IPR033454">
    <property type="entry name" value="RecG_wedge"/>
</dbReference>
<dbReference type="InterPro" id="IPR011545">
    <property type="entry name" value="DEAD/DEAH_box_helicase_dom"/>
</dbReference>
<dbReference type="Pfam" id="PF00271">
    <property type="entry name" value="Helicase_C"/>
    <property type="match status" value="1"/>
</dbReference>
<dbReference type="InterPro" id="IPR004609">
    <property type="entry name" value="ATP-dep_DNA_helicase_RecG"/>
</dbReference>
<dbReference type="GO" id="GO:0005524">
    <property type="term" value="F:ATP binding"/>
    <property type="evidence" value="ECO:0007669"/>
    <property type="project" value="UniProtKB-KW"/>
</dbReference>
<dbReference type="GO" id="GO:0006310">
    <property type="term" value="P:DNA recombination"/>
    <property type="evidence" value="ECO:0007669"/>
    <property type="project" value="UniProtKB-UniRule"/>
</dbReference>
<comment type="catalytic activity">
    <reaction evidence="14 15">
        <text>ATP + H2O = ADP + phosphate + H(+)</text>
        <dbReference type="Rhea" id="RHEA:13065"/>
        <dbReference type="ChEBI" id="CHEBI:15377"/>
        <dbReference type="ChEBI" id="CHEBI:15378"/>
        <dbReference type="ChEBI" id="CHEBI:30616"/>
        <dbReference type="ChEBI" id="CHEBI:43474"/>
        <dbReference type="ChEBI" id="CHEBI:456216"/>
        <dbReference type="EC" id="5.6.2.4"/>
    </reaction>
</comment>
<keyword evidence="8" id="KW-0238">DNA-binding</keyword>
<evidence type="ECO:0000259" key="16">
    <source>
        <dbReference type="PROSITE" id="PS51192"/>
    </source>
</evidence>
<dbReference type="InterPro" id="IPR045562">
    <property type="entry name" value="RecG_dom3_C"/>
</dbReference>
<keyword evidence="10 15" id="KW-0234">DNA repair</keyword>
<accession>A0AAU0USE3</accession>